<accession>A0ACC2TXP1</accession>
<proteinExistence type="predicted"/>
<comment type="caution">
    <text evidence="1">The sequence shown here is derived from an EMBL/GenBank/DDBJ whole genome shotgun (WGS) entry which is preliminary data.</text>
</comment>
<gene>
    <name evidence="1" type="ORF">DSO57_1035892</name>
</gene>
<reference evidence="1" key="1">
    <citation type="submission" date="2022-04" db="EMBL/GenBank/DDBJ databases">
        <title>Genome of the entomopathogenic fungus Entomophthora muscae.</title>
        <authorList>
            <person name="Elya C."/>
            <person name="Lovett B.R."/>
            <person name="Lee E."/>
            <person name="Macias A.M."/>
            <person name="Hajek A.E."/>
            <person name="De Bivort B.L."/>
            <person name="Kasson M.T."/>
            <person name="De Fine Licht H.H."/>
            <person name="Stajich J.E."/>
        </authorList>
    </citation>
    <scope>NUCLEOTIDE SEQUENCE</scope>
    <source>
        <strain evidence="1">Berkeley</strain>
    </source>
</reference>
<sequence length="221" mass="24344">MIVTSLCTLSLIFLPGNSNAASLFMQKDVFGGSQQWDTYDFLAVDDRLRGGSSQSYMEAFDSNNTAMFYGVLDTKTLGGAGFASQSVESPNVIFDFSYFSGLELSYLTSEKKYFTIDISNEYSAFLPNGSKPSTVEFQAVFTSEVGEAEGGGPQKVYLPFTDFTPVERGRPSKRPGLTLDLGSIRKVAFQLRSFFDQQSGPFSINLIKLTCISVPYLKEQN</sequence>
<organism evidence="1 2">
    <name type="scientific">Entomophthora muscae</name>
    <dbReference type="NCBI Taxonomy" id="34485"/>
    <lineage>
        <taxon>Eukaryota</taxon>
        <taxon>Fungi</taxon>
        <taxon>Fungi incertae sedis</taxon>
        <taxon>Zoopagomycota</taxon>
        <taxon>Entomophthoromycotina</taxon>
        <taxon>Entomophthoromycetes</taxon>
        <taxon>Entomophthorales</taxon>
        <taxon>Entomophthoraceae</taxon>
        <taxon>Entomophthora</taxon>
    </lineage>
</organism>
<protein>
    <submittedName>
        <fullName evidence="1">Uncharacterized protein</fullName>
    </submittedName>
</protein>
<name>A0ACC2TXP1_9FUNG</name>
<keyword evidence="2" id="KW-1185">Reference proteome</keyword>
<dbReference type="Proteomes" id="UP001165960">
    <property type="component" value="Unassembled WGS sequence"/>
</dbReference>
<evidence type="ECO:0000313" key="2">
    <source>
        <dbReference type="Proteomes" id="UP001165960"/>
    </source>
</evidence>
<dbReference type="EMBL" id="QTSX02001749">
    <property type="protein sequence ID" value="KAJ9079387.1"/>
    <property type="molecule type" value="Genomic_DNA"/>
</dbReference>
<evidence type="ECO:0000313" key="1">
    <source>
        <dbReference type="EMBL" id="KAJ9079387.1"/>
    </source>
</evidence>